<evidence type="ECO:0000313" key="8">
    <source>
        <dbReference type="EMBL" id="NMM39274.1"/>
    </source>
</evidence>
<keyword evidence="6 7" id="KW-0472">Membrane</keyword>
<dbReference type="Proteomes" id="UP000570493">
    <property type="component" value="Unassembled WGS sequence"/>
</dbReference>
<dbReference type="Pfam" id="PF03601">
    <property type="entry name" value="Cons_hypoth698"/>
    <property type="match status" value="1"/>
</dbReference>
<keyword evidence="4 7" id="KW-0812">Transmembrane</keyword>
<feature type="transmembrane region" description="Helical" evidence="7">
    <location>
        <begin position="231"/>
        <end position="250"/>
    </location>
</feature>
<comment type="subcellular location">
    <subcellularLocation>
        <location evidence="1">Cell membrane</location>
        <topology evidence="1">Multi-pass membrane protein</topology>
    </subcellularLocation>
</comment>
<keyword evidence="9" id="KW-1185">Reference proteome</keyword>
<proteinExistence type="inferred from homology"/>
<comment type="similarity">
    <text evidence="2">Belongs to the UPF0324 family.</text>
</comment>
<feature type="transmembrane region" description="Helical" evidence="7">
    <location>
        <begin position="141"/>
        <end position="163"/>
    </location>
</feature>
<dbReference type="GO" id="GO:0005886">
    <property type="term" value="C:plasma membrane"/>
    <property type="evidence" value="ECO:0007669"/>
    <property type="project" value="UniProtKB-SubCell"/>
</dbReference>
<evidence type="ECO:0000256" key="2">
    <source>
        <dbReference type="ARBA" id="ARBA00007977"/>
    </source>
</evidence>
<feature type="transmembrane region" description="Helical" evidence="7">
    <location>
        <begin position="207"/>
        <end position="224"/>
    </location>
</feature>
<evidence type="ECO:0000256" key="3">
    <source>
        <dbReference type="ARBA" id="ARBA00022475"/>
    </source>
</evidence>
<dbReference type="InterPro" id="IPR018383">
    <property type="entry name" value="UPF0324_pro"/>
</dbReference>
<evidence type="ECO:0000256" key="1">
    <source>
        <dbReference type="ARBA" id="ARBA00004651"/>
    </source>
</evidence>
<evidence type="ECO:0000256" key="7">
    <source>
        <dbReference type="SAM" id="Phobius"/>
    </source>
</evidence>
<feature type="transmembrane region" description="Helical" evidence="7">
    <location>
        <begin position="83"/>
        <end position="101"/>
    </location>
</feature>
<name>A0A7Y0DPJ8_9GAMM</name>
<organism evidence="8 9">
    <name type="scientific">Pseudoalteromonas arctica</name>
    <dbReference type="NCBI Taxonomy" id="394751"/>
    <lineage>
        <taxon>Bacteria</taxon>
        <taxon>Pseudomonadati</taxon>
        <taxon>Pseudomonadota</taxon>
        <taxon>Gammaproteobacteria</taxon>
        <taxon>Alteromonadales</taxon>
        <taxon>Pseudoalteromonadaceae</taxon>
        <taxon>Pseudoalteromonas</taxon>
    </lineage>
</organism>
<evidence type="ECO:0000256" key="5">
    <source>
        <dbReference type="ARBA" id="ARBA00022989"/>
    </source>
</evidence>
<keyword evidence="5 7" id="KW-1133">Transmembrane helix</keyword>
<comment type="caution">
    <text evidence="8">The sequence shown here is derived from an EMBL/GenBank/DDBJ whole genome shotgun (WGS) entry which is preliminary data.</text>
</comment>
<keyword evidence="3" id="KW-1003">Cell membrane</keyword>
<accession>A0A7Y0DPJ8</accession>
<feature type="transmembrane region" description="Helical" evidence="7">
    <location>
        <begin position="113"/>
        <end position="135"/>
    </location>
</feature>
<sequence>MITEGVISARSKKPIYLLLLALCGTPLIGGGSALICGALVAILLGNPFAELSQKASKWMLKAAVVGLGFAVDFNQVIEVGRSSLVLTIVSITAIIGLGEILTQAFKLNRNTGVLISFGTAICGGSAIAAMAPVIKAKDHEVAVALGVVFLLNGVGLLLFPTIGHYFNLSQHQFGLWAALAIHDTSSVVGASAAYGAVALSIATTVKLTRAMWIIPYTTIAGVFWRSEEKTSIPLFIVGFLAAALINTYLPQFTDTWQLINTVAKQLLVMTLFLIGSGLSLAVLKQAGLKPFIMAIILWIVVSSVILLLILDGYIV</sequence>
<dbReference type="PANTHER" id="PTHR30106:SF1">
    <property type="entry name" value="UPF0324 MEMBRANE PROTEIN FN0533"/>
    <property type="match status" value="1"/>
</dbReference>
<feature type="transmembrane region" description="Helical" evidence="7">
    <location>
        <begin position="175"/>
        <end position="201"/>
    </location>
</feature>
<evidence type="ECO:0000256" key="6">
    <source>
        <dbReference type="ARBA" id="ARBA00023136"/>
    </source>
</evidence>
<protein>
    <submittedName>
        <fullName evidence="8">Sulfate exporter family transporter</fullName>
    </submittedName>
</protein>
<evidence type="ECO:0000256" key="4">
    <source>
        <dbReference type="ARBA" id="ARBA00022692"/>
    </source>
</evidence>
<dbReference type="PANTHER" id="PTHR30106">
    <property type="entry name" value="INNER MEMBRANE PROTEIN YEIH-RELATED"/>
    <property type="match status" value="1"/>
</dbReference>
<evidence type="ECO:0000313" key="9">
    <source>
        <dbReference type="Proteomes" id="UP000570493"/>
    </source>
</evidence>
<dbReference type="AlphaFoldDB" id="A0A7Y0DPJ8"/>
<feature type="transmembrane region" description="Helical" evidence="7">
    <location>
        <begin position="15"/>
        <end position="46"/>
    </location>
</feature>
<feature type="transmembrane region" description="Helical" evidence="7">
    <location>
        <begin position="290"/>
        <end position="310"/>
    </location>
</feature>
<gene>
    <name evidence="8" type="ORF">HHO47_00060</name>
</gene>
<reference evidence="8" key="1">
    <citation type="submission" date="2020-04" db="EMBL/GenBank/DDBJ databases">
        <title>Genome Sequencing for Pseudoaltermonas arctica.</title>
        <authorList>
            <person name="Elkins N.S."/>
        </authorList>
    </citation>
    <scope>NUCLEOTIDE SEQUENCE [LARGE SCALE GENOMIC DNA]</scope>
    <source>
        <strain evidence="8">NEC-BIFX-2020_0012</strain>
    </source>
</reference>
<dbReference type="RefSeq" id="WP_169017713.1">
    <property type="nucleotide sequence ID" value="NZ_JABBMT010000001.1"/>
</dbReference>
<feature type="transmembrane region" description="Helical" evidence="7">
    <location>
        <begin position="262"/>
        <end position="283"/>
    </location>
</feature>
<dbReference type="EMBL" id="JABBMT010000001">
    <property type="protein sequence ID" value="NMM39274.1"/>
    <property type="molecule type" value="Genomic_DNA"/>
</dbReference>